<evidence type="ECO:0000313" key="5">
    <source>
        <dbReference type="EMBL" id="SMO96254.1"/>
    </source>
</evidence>
<dbReference type="RefSeq" id="WP_142530461.1">
    <property type="nucleotide sequence ID" value="NZ_CBCSJO010000012.1"/>
</dbReference>
<dbReference type="OrthoDB" id="628703at2"/>
<reference evidence="5 6" key="1">
    <citation type="submission" date="2017-05" db="EMBL/GenBank/DDBJ databases">
        <authorList>
            <person name="Varghese N."/>
            <person name="Submissions S."/>
        </authorList>
    </citation>
    <scope>NUCLEOTIDE SEQUENCE [LARGE SCALE GENOMIC DNA]</scope>
    <source>
        <strain evidence="5 6">DSM 19036</strain>
    </source>
</reference>
<dbReference type="SUPFAM" id="SSF47413">
    <property type="entry name" value="lambda repressor-like DNA-binding domains"/>
    <property type="match status" value="1"/>
</dbReference>
<dbReference type="GO" id="GO:0000976">
    <property type="term" value="F:transcription cis-regulatory region binding"/>
    <property type="evidence" value="ECO:0007669"/>
    <property type="project" value="TreeGrafter"/>
</dbReference>
<dbReference type="CDD" id="cd01392">
    <property type="entry name" value="HTH_LacI"/>
    <property type="match status" value="1"/>
</dbReference>
<sequence>MKKDSAVELSGVKEIARRANVSIGTVDRVIHNRSGVSEKTKQIIQDIIKELDYQPNIMARRLASNKVLNFAVLIPAVSDETEFWAAPLNGIEQAENEIRQYGIKVEKYYFDLNDKQSFVNLTKQILKTAIDGVLLAPSFIDESLAFTKQCDQLKIPYVLINSDLPKQDSLCYIGPELFHSGYLSAHLANYAIKDNGKVLIINISREIDNHHHLLRKEEGFRAYFDDHDKKLTIVKDDIRQTDYASVASSLKELLKAHTDAEAIFVTNSRVVSVARYLQESDHQKVLLIGYDYLKDNLAYLKDGLIDFLICQKPQEQGYKGIMALYQNLVLKVDVEKNYFMPIDIITKENYQFYRN</sequence>
<dbReference type="EMBL" id="FXTN01000013">
    <property type="protein sequence ID" value="SMO96254.1"/>
    <property type="molecule type" value="Genomic_DNA"/>
</dbReference>
<dbReference type="GO" id="GO:0003700">
    <property type="term" value="F:DNA-binding transcription factor activity"/>
    <property type="evidence" value="ECO:0007669"/>
    <property type="project" value="TreeGrafter"/>
</dbReference>
<dbReference type="PROSITE" id="PS50932">
    <property type="entry name" value="HTH_LACI_2"/>
    <property type="match status" value="1"/>
</dbReference>
<gene>
    <name evidence="5" type="ORF">SAMN06265348_11323</name>
</gene>
<dbReference type="AlphaFoldDB" id="A0A521FJQ1"/>
<dbReference type="SUPFAM" id="SSF53822">
    <property type="entry name" value="Periplasmic binding protein-like I"/>
    <property type="match status" value="1"/>
</dbReference>
<evidence type="ECO:0000313" key="6">
    <source>
        <dbReference type="Proteomes" id="UP000320300"/>
    </source>
</evidence>
<name>A0A521FJQ1_9SPHI</name>
<dbReference type="Pfam" id="PF00356">
    <property type="entry name" value="LacI"/>
    <property type="match status" value="1"/>
</dbReference>
<dbReference type="InterPro" id="IPR028082">
    <property type="entry name" value="Peripla_BP_I"/>
</dbReference>
<protein>
    <submittedName>
        <fullName evidence="5">Transcriptional regulator, LacI family</fullName>
    </submittedName>
</protein>
<evidence type="ECO:0000256" key="1">
    <source>
        <dbReference type="ARBA" id="ARBA00023015"/>
    </source>
</evidence>
<dbReference type="InterPro" id="IPR025997">
    <property type="entry name" value="SBP_2_dom"/>
</dbReference>
<dbReference type="Gene3D" id="3.40.50.2300">
    <property type="match status" value="2"/>
</dbReference>
<dbReference type="PANTHER" id="PTHR30146:SF144">
    <property type="entry name" value="LACI-FAMILY TRANSCRIPTION REGULATOR"/>
    <property type="match status" value="1"/>
</dbReference>
<dbReference type="Proteomes" id="UP000320300">
    <property type="component" value="Unassembled WGS sequence"/>
</dbReference>
<dbReference type="PROSITE" id="PS00356">
    <property type="entry name" value="HTH_LACI_1"/>
    <property type="match status" value="1"/>
</dbReference>
<dbReference type="Pfam" id="PF13407">
    <property type="entry name" value="Peripla_BP_4"/>
    <property type="match status" value="1"/>
</dbReference>
<dbReference type="PANTHER" id="PTHR30146">
    <property type="entry name" value="LACI-RELATED TRANSCRIPTIONAL REPRESSOR"/>
    <property type="match status" value="1"/>
</dbReference>
<dbReference type="InterPro" id="IPR010982">
    <property type="entry name" value="Lambda_DNA-bd_dom_sf"/>
</dbReference>
<dbReference type="SMART" id="SM00354">
    <property type="entry name" value="HTH_LACI"/>
    <property type="match status" value="1"/>
</dbReference>
<keyword evidence="3" id="KW-0804">Transcription</keyword>
<keyword evidence="1" id="KW-0805">Transcription regulation</keyword>
<organism evidence="5 6">
    <name type="scientific">Pedobacter westerhofensis</name>
    <dbReference type="NCBI Taxonomy" id="425512"/>
    <lineage>
        <taxon>Bacteria</taxon>
        <taxon>Pseudomonadati</taxon>
        <taxon>Bacteroidota</taxon>
        <taxon>Sphingobacteriia</taxon>
        <taxon>Sphingobacteriales</taxon>
        <taxon>Sphingobacteriaceae</taxon>
        <taxon>Pedobacter</taxon>
    </lineage>
</organism>
<dbReference type="CDD" id="cd06307">
    <property type="entry name" value="PBP1_sugar_binding"/>
    <property type="match status" value="1"/>
</dbReference>
<evidence type="ECO:0000259" key="4">
    <source>
        <dbReference type="PROSITE" id="PS50932"/>
    </source>
</evidence>
<proteinExistence type="predicted"/>
<dbReference type="InterPro" id="IPR000843">
    <property type="entry name" value="HTH_LacI"/>
</dbReference>
<evidence type="ECO:0000256" key="3">
    <source>
        <dbReference type="ARBA" id="ARBA00023163"/>
    </source>
</evidence>
<feature type="domain" description="HTH lacI-type" evidence="4">
    <location>
        <begin position="10"/>
        <end position="64"/>
    </location>
</feature>
<evidence type="ECO:0000256" key="2">
    <source>
        <dbReference type="ARBA" id="ARBA00023125"/>
    </source>
</evidence>
<keyword evidence="2" id="KW-0238">DNA-binding</keyword>
<dbReference type="Gene3D" id="1.10.260.40">
    <property type="entry name" value="lambda repressor-like DNA-binding domains"/>
    <property type="match status" value="1"/>
</dbReference>
<accession>A0A521FJQ1</accession>
<keyword evidence="6" id="KW-1185">Reference proteome</keyword>